<gene>
    <name evidence="2" type="ORF">CYMTET_53182</name>
</gene>
<dbReference type="PANTHER" id="PTHR43752:SF2">
    <property type="entry name" value="BNR_ASP-BOX REPEAT FAMILY PROTEIN"/>
    <property type="match status" value="1"/>
</dbReference>
<name>A0AAE0EQV3_9CHLO</name>
<dbReference type="InterPro" id="IPR011040">
    <property type="entry name" value="Sialidase"/>
</dbReference>
<sequence>MSAQLQVIAAQDVSTVARSSLLNMSAQLPGHAICTGNPQELVPGDVGGRGPVKNKPIVLQSGRWIAGGSQEGFSGSGEWRCFVDWSDDQGETWHRTDDLEAPEGIGVIQPTIWESSPGHVSMLMRSSKGKNAVIMRASSHDAGRSWGAVYRTHLPNNNAAVDVARLPYSGTLILAYNPVTENRTPLRLAVSMDNGKTWPLAYDVESEPGKSGIKGHPHEFSYPSIVPWPSLAVALNTTVRMLLHALFSCTLTVFAKRPARYTSESSGWALR</sequence>
<proteinExistence type="predicted"/>
<accession>A0AAE0EQV3</accession>
<comment type="caution">
    <text evidence="2">The sequence shown here is derived from an EMBL/GenBank/DDBJ whole genome shotgun (WGS) entry which is preliminary data.</text>
</comment>
<dbReference type="PANTHER" id="PTHR43752">
    <property type="entry name" value="BNR/ASP-BOX REPEAT FAMILY PROTEIN"/>
    <property type="match status" value="1"/>
</dbReference>
<dbReference type="EMBL" id="LGRX02034901">
    <property type="protein sequence ID" value="KAK3236692.1"/>
    <property type="molecule type" value="Genomic_DNA"/>
</dbReference>
<organism evidence="2 3">
    <name type="scientific">Cymbomonas tetramitiformis</name>
    <dbReference type="NCBI Taxonomy" id="36881"/>
    <lineage>
        <taxon>Eukaryota</taxon>
        <taxon>Viridiplantae</taxon>
        <taxon>Chlorophyta</taxon>
        <taxon>Pyramimonadophyceae</taxon>
        <taxon>Pyramimonadales</taxon>
        <taxon>Pyramimonadaceae</taxon>
        <taxon>Cymbomonas</taxon>
    </lineage>
</organism>
<dbReference type="AlphaFoldDB" id="A0AAE0EQV3"/>
<protein>
    <recommendedName>
        <fullName evidence="1">Sialidase domain-containing protein</fullName>
    </recommendedName>
</protein>
<dbReference type="Gene3D" id="2.120.10.10">
    <property type="match status" value="1"/>
</dbReference>
<dbReference type="SUPFAM" id="SSF50939">
    <property type="entry name" value="Sialidases"/>
    <property type="match status" value="1"/>
</dbReference>
<evidence type="ECO:0000313" key="3">
    <source>
        <dbReference type="Proteomes" id="UP001190700"/>
    </source>
</evidence>
<keyword evidence="3" id="KW-1185">Reference proteome</keyword>
<dbReference type="CDD" id="cd15482">
    <property type="entry name" value="Sialidase_non-viral"/>
    <property type="match status" value="1"/>
</dbReference>
<feature type="domain" description="Sialidase" evidence="1">
    <location>
        <begin position="38"/>
        <end position="228"/>
    </location>
</feature>
<dbReference type="InterPro" id="IPR036278">
    <property type="entry name" value="Sialidase_sf"/>
</dbReference>
<evidence type="ECO:0000259" key="1">
    <source>
        <dbReference type="Pfam" id="PF13088"/>
    </source>
</evidence>
<dbReference type="Pfam" id="PF13088">
    <property type="entry name" value="BNR_2"/>
    <property type="match status" value="1"/>
</dbReference>
<reference evidence="2 3" key="1">
    <citation type="journal article" date="2015" name="Genome Biol. Evol.">
        <title>Comparative Genomics of a Bacterivorous Green Alga Reveals Evolutionary Causalities and Consequences of Phago-Mixotrophic Mode of Nutrition.</title>
        <authorList>
            <person name="Burns J.A."/>
            <person name="Paasch A."/>
            <person name="Narechania A."/>
            <person name="Kim E."/>
        </authorList>
    </citation>
    <scope>NUCLEOTIDE SEQUENCE [LARGE SCALE GENOMIC DNA]</scope>
    <source>
        <strain evidence="2 3">PLY_AMNH</strain>
    </source>
</reference>
<dbReference type="Proteomes" id="UP001190700">
    <property type="component" value="Unassembled WGS sequence"/>
</dbReference>
<evidence type="ECO:0000313" key="2">
    <source>
        <dbReference type="EMBL" id="KAK3236692.1"/>
    </source>
</evidence>